<dbReference type="PROSITE" id="PS50009">
    <property type="entry name" value="RASGEF_CAT"/>
    <property type="match status" value="1"/>
</dbReference>
<feature type="region of interest" description="Disordered" evidence="3">
    <location>
        <begin position="1"/>
        <end position="83"/>
    </location>
</feature>
<dbReference type="RefSeq" id="XP_018287402.1">
    <property type="nucleotide sequence ID" value="XM_018443373.1"/>
</dbReference>
<keyword evidence="1" id="KW-0343">GTPase activation</keyword>
<evidence type="ECO:0000256" key="1">
    <source>
        <dbReference type="ARBA" id="ARBA00022468"/>
    </source>
</evidence>
<dbReference type="GO" id="GO:0005737">
    <property type="term" value="C:cytoplasm"/>
    <property type="evidence" value="ECO:0007669"/>
    <property type="project" value="TreeGrafter"/>
</dbReference>
<dbReference type="Pfam" id="PF00620">
    <property type="entry name" value="RhoGAP"/>
    <property type="match status" value="1"/>
</dbReference>
<dbReference type="PANTHER" id="PTHR23176:SF129">
    <property type="entry name" value="RHO GTPASE ACTIVATING PROTEIN AT 16F, ISOFORM E-RELATED"/>
    <property type="match status" value="1"/>
</dbReference>
<dbReference type="Proteomes" id="UP000077315">
    <property type="component" value="Unassembled WGS sequence"/>
</dbReference>
<dbReference type="InterPro" id="IPR023578">
    <property type="entry name" value="Ras_GEF_dom_sf"/>
</dbReference>
<dbReference type="InterPro" id="IPR011993">
    <property type="entry name" value="PH-like_dom_sf"/>
</dbReference>
<dbReference type="SMART" id="SM00233">
    <property type="entry name" value="PH"/>
    <property type="match status" value="2"/>
</dbReference>
<feature type="compositionally biased region" description="Acidic residues" evidence="3">
    <location>
        <begin position="2053"/>
        <end position="2064"/>
    </location>
</feature>
<dbReference type="InterPro" id="IPR000198">
    <property type="entry name" value="RhoGAP_dom"/>
</dbReference>
<dbReference type="STRING" id="763407.A0A162TKR4"/>
<dbReference type="VEuPathDB" id="FungiDB:PHYBLDRAFT_78524"/>
<feature type="domain" description="PH" evidence="4">
    <location>
        <begin position="111"/>
        <end position="328"/>
    </location>
</feature>
<organism evidence="8 9">
    <name type="scientific">Phycomyces blakesleeanus (strain ATCC 8743b / DSM 1359 / FGSC 10004 / NBRC 33097 / NRRL 1555)</name>
    <dbReference type="NCBI Taxonomy" id="763407"/>
    <lineage>
        <taxon>Eukaryota</taxon>
        <taxon>Fungi</taxon>
        <taxon>Fungi incertae sedis</taxon>
        <taxon>Mucoromycota</taxon>
        <taxon>Mucoromycotina</taxon>
        <taxon>Mucoromycetes</taxon>
        <taxon>Mucorales</taxon>
        <taxon>Phycomycetaceae</taxon>
        <taxon>Phycomyces</taxon>
    </lineage>
</organism>
<dbReference type="SUPFAM" id="SSF48350">
    <property type="entry name" value="GTPase activation domain, GAP"/>
    <property type="match status" value="1"/>
</dbReference>
<dbReference type="SUPFAM" id="SSF48366">
    <property type="entry name" value="Ras GEF"/>
    <property type="match status" value="2"/>
</dbReference>
<dbReference type="InterPro" id="IPR050729">
    <property type="entry name" value="Rho-GAP"/>
</dbReference>
<evidence type="ECO:0000256" key="2">
    <source>
        <dbReference type="PROSITE-ProRule" id="PRU00168"/>
    </source>
</evidence>
<feature type="domain" description="N-terminal Ras-GEF" evidence="6">
    <location>
        <begin position="379"/>
        <end position="508"/>
    </location>
</feature>
<feature type="domain" description="N-terminal Ras-GEF" evidence="6">
    <location>
        <begin position="1042"/>
        <end position="1211"/>
    </location>
</feature>
<proteinExistence type="predicted"/>
<dbReference type="CDD" id="cd00159">
    <property type="entry name" value="RhoGAP"/>
    <property type="match status" value="1"/>
</dbReference>
<feature type="compositionally biased region" description="Basic and acidic residues" evidence="3">
    <location>
        <begin position="1662"/>
        <end position="1689"/>
    </location>
</feature>
<dbReference type="InterPro" id="IPR041681">
    <property type="entry name" value="PH_9"/>
</dbReference>
<dbReference type="Gene3D" id="1.20.870.10">
    <property type="entry name" value="Son of sevenless (SoS) protein Chain: S domain 1"/>
    <property type="match status" value="2"/>
</dbReference>
<dbReference type="SUPFAM" id="SSF50729">
    <property type="entry name" value="PH domain-like"/>
    <property type="match status" value="2"/>
</dbReference>
<dbReference type="Pfam" id="PF00617">
    <property type="entry name" value="RasGEF"/>
    <property type="match status" value="1"/>
</dbReference>
<evidence type="ECO:0000259" key="7">
    <source>
        <dbReference type="PROSITE" id="PS50238"/>
    </source>
</evidence>
<dbReference type="GeneID" id="29004278"/>
<dbReference type="CDD" id="cd06224">
    <property type="entry name" value="REM"/>
    <property type="match status" value="1"/>
</dbReference>
<dbReference type="EMBL" id="KV440992">
    <property type="protein sequence ID" value="OAD69362.1"/>
    <property type="molecule type" value="Genomic_DNA"/>
</dbReference>
<dbReference type="GO" id="GO:0005085">
    <property type="term" value="F:guanyl-nucleotide exchange factor activity"/>
    <property type="evidence" value="ECO:0007669"/>
    <property type="project" value="UniProtKB-KW"/>
</dbReference>
<feature type="domain" description="PH" evidence="4">
    <location>
        <begin position="1774"/>
        <end position="1809"/>
    </location>
</feature>
<reference evidence="9" key="1">
    <citation type="submission" date="2015-06" db="EMBL/GenBank/DDBJ databases">
        <title>Expansion of signal transduction pathways in fungi by whole-genome duplication.</title>
        <authorList>
            <consortium name="DOE Joint Genome Institute"/>
            <person name="Corrochano L.M."/>
            <person name="Kuo A."/>
            <person name="Marcet-Houben M."/>
            <person name="Polaino S."/>
            <person name="Salamov A."/>
            <person name="Villalobos J.M."/>
            <person name="Alvarez M.I."/>
            <person name="Avalos J."/>
            <person name="Benito E.P."/>
            <person name="Benoit I."/>
            <person name="Burger G."/>
            <person name="Camino L.P."/>
            <person name="Canovas D."/>
            <person name="Cerda-Olmedo E."/>
            <person name="Cheng J.-F."/>
            <person name="Dominguez A."/>
            <person name="Elias M."/>
            <person name="Eslava A.P."/>
            <person name="Glaser F."/>
            <person name="Grimwood J."/>
            <person name="Gutierrez G."/>
            <person name="Heitman J."/>
            <person name="Henrissat B."/>
            <person name="Iturriaga E.A."/>
            <person name="Lang B.F."/>
            <person name="Lavin J.L."/>
            <person name="Lee S."/>
            <person name="Li W."/>
            <person name="Lindquist E."/>
            <person name="Lopez-Garcia S."/>
            <person name="Luque E.M."/>
            <person name="Marcos A.T."/>
            <person name="Martin J."/>
            <person name="McCluskey K."/>
            <person name="Medina H.R."/>
            <person name="Miralles-Duran A."/>
            <person name="Miyazaki A."/>
            <person name="Munoz-Torres E."/>
            <person name="Oguiza J.A."/>
            <person name="Ohm R."/>
            <person name="Olmedo M."/>
            <person name="Orejas M."/>
            <person name="Ortiz-Castellanos L."/>
            <person name="Pisabarro A.G."/>
            <person name="Rodriguez-Romero J."/>
            <person name="Ruiz-Herrera J."/>
            <person name="Ruiz-Vazquez R."/>
            <person name="Sanz C."/>
            <person name="Schackwitz W."/>
            <person name="Schmutz J."/>
            <person name="Shahriari M."/>
            <person name="Shelest E."/>
            <person name="Silva-Franco F."/>
            <person name="Soanes D."/>
            <person name="Syed K."/>
            <person name="Tagua V.G."/>
            <person name="Talbot N.J."/>
            <person name="Thon M."/>
            <person name="De vries R.P."/>
            <person name="Wiebenga A."/>
            <person name="Yadav J.S."/>
            <person name="Braun E.L."/>
            <person name="Baker S."/>
            <person name="Garre V."/>
            <person name="Horwitz B."/>
            <person name="Torres-Martinez S."/>
            <person name="Idnurm A."/>
            <person name="Herrera-Estrella A."/>
            <person name="Gabaldon T."/>
            <person name="Grigoriev I.V."/>
        </authorList>
    </citation>
    <scope>NUCLEOTIDE SEQUENCE [LARGE SCALE GENOMIC DNA]</scope>
    <source>
        <strain evidence="9">NRRL 1555(-)</strain>
    </source>
</reference>
<feature type="region of interest" description="Disordered" evidence="3">
    <location>
        <begin position="2053"/>
        <end position="2079"/>
    </location>
</feature>
<dbReference type="InterPro" id="IPR001895">
    <property type="entry name" value="RASGEF_cat_dom"/>
</dbReference>
<feature type="region of interest" description="Disordered" evidence="3">
    <location>
        <begin position="1006"/>
        <end position="1029"/>
    </location>
</feature>
<feature type="region of interest" description="Disordered" evidence="3">
    <location>
        <begin position="1662"/>
        <end position="1701"/>
    </location>
</feature>
<dbReference type="InParanoid" id="A0A162TKR4"/>
<keyword evidence="2" id="KW-0344">Guanine-nucleotide releasing factor</keyword>
<name>A0A162TKR4_PHYB8</name>
<feature type="compositionally biased region" description="Polar residues" evidence="3">
    <location>
        <begin position="30"/>
        <end position="59"/>
    </location>
</feature>
<dbReference type="SMART" id="SM00324">
    <property type="entry name" value="RhoGAP"/>
    <property type="match status" value="1"/>
</dbReference>
<dbReference type="Gene3D" id="2.30.29.30">
    <property type="entry name" value="Pleckstrin-homology domain (PH domain)/Phosphotyrosine-binding domain (PTB)"/>
    <property type="match status" value="2"/>
</dbReference>
<feature type="domain" description="Ras-GEF" evidence="5">
    <location>
        <begin position="556"/>
        <end position="834"/>
    </location>
</feature>
<dbReference type="Gene3D" id="1.10.555.10">
    <property type="entry name" value="Rho GTPase activation protein"/>
    <property type="match status" value="1"/>
</dbReference>
<keyword evidence="9" id="KW-1185">Reference proteome</keyword>
<feature type="domain" description="Rho-GAP" evidence="7">
    <location>
        <begin position="1855"/>
        <end position="2046"/>
    </location>
</feature>
<dbReference type="Pfam" id="PF00618">
    <property type="entry name" value="RasGEF_N"/>
    <property type="match status" value="1"/>
</dbReference>
<dbReference type="PROSITE" id="PS50003">
    <property type="entry name" value="PH_DOMAIN"/>
    <property type="match status" value="2"/>
</dbReference>
<dbReference type="InterPro" id="IPR036964">
    <property type="entry name" value="RASGEF_cat_dom_sf"/>
</dbReference>
<evidence type="ECO:0000313" key="9">
    <source>
        <dbReference type="Proteomes" id="UP000077315"/>
    </source>
</evidence>
<dbReference type="PANTHER" id="PTHR23176">
    <property type="entry name" value="RHO/RAC/CDC GTPASE-ACTIVATING PROTEIN"/>
    <property type="match status" value="1"/>
</dbReference>
<dbReference type="InterPro" id="IPR001849">
    <property type="entry name" value="PH_domain"/>
</dbReference>
<evidence type="ECO:0000313" key="8">
    <source>
        <dbReference type="EMBL" id="OAD69362.1"/>
    </source>
</evidence>
<evidence type="ECO:0000259" key="6">
    <source>
        <dbReference type="PROSITE" id="PS50212"/>
    </source>
</evidence>
<dbReference type="InterPro" id="IPR008936">
    <property type="entry name" value="Rho_GTPase_activation_prot"/>
</dbReference>
<dbReference type="GO" id="GO:0005096">
    <property type="term" value="F:GTPase activator activity"/>
    <property type="evidence" value="ECO:0007669"/>
    <property type="project" value="UniProtKB-KW"/>
</dbReference>
<accession>A0A162TKR4</accession>
<evidence type="ECO:0000259" key="4">
    <source>
        <dbReference type="PROSITE" id="PS50003"/>
    </source>
</evidence>
<dbReference type="GO" id="GO:0007264">
    <property type="term" value="P:small GTPase-mediated signal transduction"/>
    <property type="evidence" value="ECO:0007669"/>
    <property type="project" value="InterPro"/>
</dbReference>
<dbReference type="PROSITE" id="PS50212">
    <property type="entry name" value="RASGEF_NTER"/>
    <property type="match status" value="2"/>
</dbReference>
<dbReference type="Gene3D" id="1.10.840.10">
    <property type="entry name" value="Ras guanine-nucleotide exchange factors catalytic domain"/>
    <property type="match status" value="2"/>
</dbReference>
<protein>
    <submittedName>
        <fullName evidence="8">Uncharacterized protein</fullName>
    </submittedName>
</protein>
<gene>
    <name evidence="8" type="ORF">PHYBLDRAFT_78524</name>
</gene>
<dbReference type="InterPro" id="IPR000651">
    <property type="entry name" value="Ras-like_Gua-exchang_fac_N"/>
</dbReference>
<sequence>MKSKKKTGTRPDEDPHPHRTGPFSFLKSRLFSNPPKSTLDTQQPTTSASPRTSVSSHRSMTLPHRSPWSMDLPPESPSDAKARSYEDSIDNLLPRRRPSSTSEDQKRTSLIVLKEGYLYKKTDFRAFHKASRLDRGWKLYRVVLRGHKLYLYKTPTESPLKSLFPLPKDHQPTFSLSTSSVSSVNQGRASSSNSVLASSDSSITLSCDSFDRDAQGIFMHGPLRKSFVYGAAFGELDRQSLAPTHDVRLLLFASQVIVCRQSADSKESGVWQIDLRLPLQHLRLESLSCPKPTFALGLISQPAMRVVFESQTTERADQWIAAFKKTQQKYMETEWSEEESISLEASWLGISSHSPKNCVEKPYDGTQQHPGLLIDSTPAGKRIQGGSLEALVHELLLETQSTCQEQGAYLHCFLLTYTMFTTAVPMLDEIKAQLKRYGNQPALQNRLVDRTLDIFDVWCRSFGQDVVGEVATGMIAILDSLYIKTLANIQQRSKRVKTLVLATLAQNGAKNEQEAMSTWNDARLVYTIAGYSTEADVELSKIHPNGLVPSLFLAMNPEQFAEQIYMFHYSQQRTYRQSLTNPLSFLPGPQIPTQMLNSLLFTTASPHFLTRLIRRQILVDTQQHNKACRTERSMLIRTQLIEHWIRVGRHLLVLGDMSGWAAVAMGLCSVGVVRLKESWKSVDHRLVIAVIEDWVPLLADHGLFSQEVWVDGWEGDQSQVFGAILESPFKDRDNLPSLPFFGTLKQTVDRMRKHVKEHLAYGTIHFAKYWSIFDTIEHSLAGLKFNPESTLLTTPPFDVAVPLQTYFETSATDFTAVPHDYRYLQEASLGCEPRIFGQHYDRKTHDPFQSPEPGILSAMHFPEILESHNLFKPSEALGLSLQASPLPERTLQSIGRSSEDRLSARMPGTIGFSVQGRSPRQTSSRALRRRTYSFPPGRITKELVDVDEGGSVGSGSIVGGGGGPLSDTVSSTSSWLTTVGSGSRNEWVWSVLDDSLVLKATLHVSGTQPTPQTRHQKQQFRRSRPDTLGSTETLWNESRPVLQIQVKAGGLDRLLDGLFEGVDTYADLVRDQWQSLLKREEDYQLMMDEDEFIRVFFVTYRTFVSCVHLLDLFRKRFSMAKMVGYRVRHEKKKTALETVFMPNEAEECDWQKVGEVQLRILDLLVYWVDEHFYDFVDEIEILRHIARFLKTAEEALDEWRVPLMQVSKQTPREEEALAIASKIQERMAELRTLFVRRFLSPCYDLKAIVHDTQGGRHVDELYRQLTNGMTQSFSTTAYKSKSDPIVFSLTMKPDGHPNVCDGADPAALLLQADRSVRPFFASVTLQDWIQTFDVFEAQSTDIYAWLPARKASHTSLLSAALSPVTEAPSAQQTSYNMAPEDIIVSDIFTAIEGARRSIVSPSAFSADDLLLAFPSSIQNLYCMHFVIRSWVMSQIAQPNLDLKTRIDYIDTFLRVATLSKHANETRMIFPEIKDPAARRVPGFVEYAVASALVSPEVRLYSRAWQEVGLRHGQGSLDTLESMLCSVQESFQPPVDGLLVPSLGWIFERMLELCAMVPNKYRQREEIIYFDKRRYVFHFLNMLMNAQVDLEITNDQPLLSFLVAPNRTKPSWRELKESAQRENKASAASRNSTYKHNLRSLVFGKSVGEQLEKLRRDIKERDRMDKECREVQHKLQKKQMEQLRQSERQGKRSVKGQSSQPLQALQLQHHSQMMPKINSFLRGLRPHSMTSVTLGLFPTDYGDTTMLSFMTTKAATVINLIHSTVSVASAYTKRDYVFRIVTEEGGQYLFQGTNRDDMHDWMKQINNAAREGAAKRQSVLVAESLDDQTSQCRVDIAGNSNRRSGHLQSRSSVYGVDLALLMRGDRIPLVMEKCLKEIEMRGLEEIGIYRVAGTGSVVTKLKMAFNTQLATVNLGDPAWADINVVADALKQFLRELPEPLLTCSLYDEFINASASENHDERVYLIRETIRKLPPANYIVLKRLIEHFVTVTDFEVVNHMYATNLAIVFGPTLLQPAPGPASFATTMSNLGHHQNIVKYLILKYHDLFDVESEEAEAEASTDLDEADEKKDCDSQSETFTP</sequence>
<dbReference type="Pfam" id="PF15410">
    <property type="entry name" value="PH_9"/>
    <property type="match status" value="1"/>
</dbReference>
<dbReference type="SMART" id="SM00147">
    <property type="entry name" value="RasGEF"/>
    <property type="match status" value="1"/>
</dbReference>
<evidence type="ECO:0000256" key="3">
    <source>
        <dbReference type="SAM" id="MobiDB-lite"/>
    </source>
</evidence>
<dbReference type="OrthoDB" id="79452at2759"/>
<dbReference type="PROSITE" id="PS50238">
    <property type="entry name" value="RHOGAP"/>
    <property type="match status" value="1"/>
</dbReference>
<evidence type="ECO:0000259" key="5">
    <source>
        <dbReference type="PROSITE" id="PS50009"/>
    </source>
</evidence>